<protein>
    <recommendedName>
        <fullName evidence="4">Type VI secretion system baseplate subunit TssF</fullName>
    </recommendedName>
</protein>
<evidence type="ECO:0000256" key="1">
    <source>
        <dbReference type="SAM" id="MobiDB-lite"/>
    </source>
</evidence>
<dbReference type="OrthoDB" id="9763676at2"/>
<dbReference type="NCBIfam" id="TIGR03359">
    <property type="entry name" value="VI_chp_6"/>
    <property type="match status" value="1"/>
</dbReference>
<dbReference type="Pfam" id="PF05947">
    <property type="entry name" value="T6SS_TssF"/>
    <property type="match status" value="1"/>
</dbReference>
<gene>
    <name evidence="2" type="ORF">KOR42_36200</name>
</gene>
<dbReference type="PIRSF" id="PIRSF028304">
    <property type="entry name" value="UCP028304"/>
    <property type="match status" value="1"/>
</dbReference>
<comment type="caution">
    <text evidence="2">The sequence shown here is derived from an EMBL/GenBank/DDBJ whole genome shotgun (WGS) entry which is preliminary data.</text>
</comment>
<evidence type="ECO:0000313" key="3">
    <source>
        <dbReference type="Proteomes" id="UP000317243"/>
    </source>
</evidence>
<feature type="region of interest" description="Disordered" evidence="1">
    <location>
        <begin position="382"/>
        <end position="402"/>
    </location>
</feature>
<dbReference type="Proteomes" id="UP000317243">
    <property type="component" value="Unassembled WGS sequence"/>
</dbReference>
<keyword evidence="3" id="KW-1185">Reference proteome</keyword>
<sequence length="612" mass="68906">MADSIDAWYQRELEYLRTAGADFAQRYGKIADRLSLSATETQDPHVERLLQGVAFLNARVRQKLDDTFPELVDAILGILYPHLVSPIPSMSIVEFAMSPKQQDLVGGSEIPRGTALETERIDGFAGSYRTCSPVRMFPLTVQNAEILPPPFQGPQTSHSVNAESALHLTLQPFDQKKRIAEYEFETLRFYVDMSNFERAARLVELLSTNSLEVAISGEDPDKPARVLPASCLRQVGFDDDDAVLPTPVQSFPGYRLLTEYFILPRKFLFFEITGLTSEIRSAAGTNLDLWVYLKSHDKDLESLVRPSVIKLGCTPIVNLFQQTADAIPLGRNRSEYRLIPDGRAEAFKEIYTIDDVRVTDDDSEDVYAPFFSVSHKHGRSSRYWNATRRPGPKARDVGNSDGPSEVYMTLVDEQFRDLRESRGTLRTRLTCFNRMIPEQLSKRELSKIRWTPVGGLGVVGSIRCLVSPTRTVRQHLGIRNLWPLISQLSLNHLSLSGQDGMKALQEILRLNDPIASVHTEKLVSGLLEIQAEPCVARVEGVFARGTEIQFLLDDESYTGDSAYLFCSVIDRFLSMYSSLNSFTRTSANTVLRKEKGVTPWKWIPKVGHRPLI</sequence>
<dbReference type="PANTHER" id="PTHR35370:SF1">
    <property type="entry name" value="TYPE VI SECRETION SYSTEM COMPONENT TSSF1"/>
    <property type="match status" value="1"/>
</dbReference>
<name>A0A5C5WH01_9PLAN</name>
<proteinExistence type="predicted"/>
<evidence type="ECO:0000313" key="2">
    <source>
        <dbReference type="EMBL" id="TWT50074.1"/>
    </source>
</evidence>
<dbReference type="RefSeq" id="WP_146511060.1">
    <property type="nucleotide sequence ID" value="NZ_SIHI01000014.1"/>
</dbReference>
<dbReference type="InterPro" id="IPR010272">
    <property type="entry name" value="T6SS_TssF"/>
</dbReference>
<reference evidence="2 3" key="1">
    <citation type="submission" date="2019-02" db="EMBL/GenBank/DDBJ databases">
        <title>Deep-cultivation of Planctomycetes and their phenomic and genomic characterization uncovers novel biology.</title>
        <authorList>
            <person name="Wiegand S."/>
            <person name="Jogler M."/>
            <person name="Boedeker C."/>
            <person name="Pinto D."/>
            <person name="Vollmers J."/>
            <person name="Rivas-Marin E."/>
            <person name="Kohn T."/>
            <person name="Peeters S.H."/>
            <person name="Heuer A."/>
            <person name="Rast P."/>
            <person name="Oberbeckmann S."/>
            <person name="Bunk B."/>
            <person name="Jeske O."/>
            <person name="Meyerdierks A."/>
            <person name="Storesund J.E."/>
            <person name="Kallscheuer N."/>
            <person name="Luecker S."/>
            <person name="Lage O.M."/>
            <person name="Pohl T."/>
            <person name="Merkel B.J."/>
            <person name="Hornburger P."/>
            <person name="Mueller R.-W."/>
            <person name="Bruemmer F."/>
            <person name="Labrenz M."/>
            <person name="Spormann A.M."/>
            <person name="Op Den Camp H."/>
            <person name="Overmann J."/>
            <person name="Amann R."/>
            <person name="Jetten M.S.M."/>
            <person name="Mascher T."/>
            <person name="Medema M.H."/>
            <person name="Devos D.P."/>
            <person name="Kaster A.-K."/>
            <person name="Ovreas L."/>
            <person name="Rohde M."/>
            <person name="Galperin M.Y."/>
            <person name="Jogler C."/>
        </authorList>
    </citation>
    <scope>NUCLEOTIDE SEQUENCE [LARGE SCALE GENOMIC DNA]</scope>
    <source>
        <strain evidence="2 3">KOR42</strain>
    </source>
</reference>
<evidence type="ECO:0008006" key="4">
    <source>
        <dbReference type="Google" id="ProtNLM"/>
    </source>
</evidence>
<dbReference type="AlphaFoldDB" id="A0A5C5WH01"/>
<dbReference type="EMBL" id="SIHI01000014">
    <property type="protein sequence ID" value="TWT50074.1"/>
    <property type="molecule type" value="Genomic_DNA"/>
</dbReference>
<dbReference type="PANTHER" id="PTHR35370">
    <property type="entry name" value="CYTOPLASMIC PROTEIN-RELATED-RELATED"/>
    <property type="match status" value="1"/>
</dbReference>
<accession>A0A5C5WH01</accession>
<organism evidence="2 3">
    <name type="scientific">Thalassoglobus neptunius</name>
    <dbReference type="NCBI Taxonomy" id="1938619"/>
    <lineage>
        <taxon>Bacteria</taxon>
        <taxon>Pseudomonadati</taxon>
        <taxon>Planctomycetota</taxon>
        <taxon>Planctomycetia</taxon>
        <taxon>Planctomycetales</taxon>
        <taxon>Planctomycetaceae</taxon>
        <taxon>Thalassoglobus</taxon>
    </lineage>
</organism>